<dbReference type="InterPro" id="IPR052519">
    <property type="entry name" value="Euk-type_GlcNAc_Kinase"/>
</dbReference>
<evidence type="ECO:0000313" key="3">
    <source>
        <dbReference type="Proteomes" id="UP000886819"/>
    </source>
</evidence>
<reference evidence="2" key="2">
    <citation type="journal article" date="2021" name="PeerJ">
        <title>Extensive microbial diversity within the chicken gut microbiome revealed by metagenomics and culture.</title>
        <authorList>
            <person name="Gilroy R."/>
            <person name="Ravi A."/>
            <person name="Getino M."/>
            <person name="Pursley I."/>
            <person name="Horton D.L."/>
            <person name="Alikhan N.F."/>
            <person name="Baker D."/>
            <person name="Gharbi K."/>
            <person name="Hall N."/>
            <person name="Watson M."/>
            <person name="Adriaenssens E.M."/>
            <person name="Foster-Nyarko E."/>
            <person name="Jarju S."/>
            <person name="Secka A."/>
            <person name="Antonio M."/>
            <person name="Oren A."/>
            <person name="Chaudhuri R.R."/>
            <person name="La Ragione R."/>
            <person name="Hildebrand F."/>
            <person name="Pallen M.J."/>
        </authorList>
    </citation>
    <scope>NUCLEOTIDE SEQUENCE</scope>
    <source>
        <strain evidence="2">ChiHile30-977</strain>
    </source>
</reference>
<name>A0A9D0YWI6_9FIRM</name>
<sequence>MSGYVLGVDGGNTKTDYLLHTMDGALCAHLRAGTCSHEAIGMEGARREMGARIGELLAGRGLTCADVRAAAFGLAGVDQIYQKNALDDIVKALGFPNSVVMNDAFLGIKAGSESGVGVCSINGTGTAAGGIDAAGRWVQVGGMGATLSGDQGGGKYIASRTLGAVYDAVYRFGTPTALTARVLRRFGLSDAEELHCAISTQFQYGRAVTALEVTQLLFAASEEGDAVARGIVEEVAEALARSAAGCAVRLRFDGDIPVVLIGSVWTRGRHGPMMEHFRRCFERFAQKPCRLHVLEVPPAAGSVLWALELARGEVPDGKTRERVFADTRAL</sequence>
<dbReference type="SUPFAM" id="SSF53067">
    <property type="entry name" value="Actin-like ATPase domain"/>
    <property type="match status" value="2"/>
</dbReference>
<gene>
    <name evidence="2" type="ORF">IAA66_06180</name>
</gene>
<dbReference type="InterPro" id="IPR002731">
    <property type="entry name" value="ATPase_BadF"/>
</dbReference>
<dbReference type="PANTHER" id="PTHR43190:SF3">
    <property type="entry name" value="N-ACETYL-D-GLUCOSAMINE KINASE"/>
    <property type="match status" value="1"/>
</dbReference>
<proteinExistence type="predicted"/>
<comment type="caution">
    <text evidence="2">The sequence shown here is derived from an EMBL/GenBank/DDBJ whole genome shotgun (WGS) entry which is preliminary data.</text>
</comment>
<dbReference type="AlphaFoldDB" id="A0A9D0YWI6"/>
<keyword evidence="2" id="KW-0808">Transferase</keyword>
<dbReference type="EMBL" id="DVFI01000092">
    <property type="protein sequence ID" value="HIQ63160.1"/>
    <property type="molecule type" value="Genomic_DNA"/>
</dbReference>
<keyword evidence="2" id="KW-0418">Kinase</keyword>
<accession>A0A9D0YWI6</accession>
<dbReference type="GO" id="GO:0016301">
    <property type="term" value="F:kinase activity"/>
    <property type="evidence" value="ECO:0007669"/>
    <property type="project" value="UniProtKB-KW"/>
</dbReference>
<feature type="domain" description="ATPase BadF/BadG/BcrA/BcrD type" evidence="1">
    <location>
        <begin position="6"/>
        <end position="267"/>
    </location>
</feature>
<dbReference type="Gene3D" id="3.30.420.40">
    <property type="match status" value="2"/>
</dbReference>
<dbReference type="Proteomes" id="UP000886819">
    <property type="component" value="Unassembled WGS sequence"/>
</dbReference>
<evidence type="ECO:0000259" key="1">
    <source>
        <dbReference type="Pfam" id="PF01869"/>
    </source>
</evidence>
<organism evidence="2 3">
    <name type="scientific">Candidatus Avichristensenella intestinipullorum</name>
    <dbReference type="NCBI Taxonomy" id="2840693"/>
    <lineage>
        <taxon>Bacteria</taxon>
        <taxon>Bacillati</taxon>
        <taxon>Bacillota</taxon>
        <taxon>Clostridia</taxon>
        <taxon>Candidatus Avichristensenella</taxon>
    </lineage>
</organism>
<reference evidence="2" key="1">
    <citation type="submission" date="2020-10" db="EMBL/GenBank/DDBJ databases">
        <authorList>
            <person name="Gilroy R."/>
        </authorList>
    </citation>
    <scope>NUCLEOTIDE SEQUENCE</scope>
    <source>
        <strain evidence="2">ChiHile30-977</strain>
    </source>
</reference>
<dbReference type="Pfam" id="PF01869">
    <property type="entry name" value="BcrAD_BadFG"/>
    <property type="match status" value="1"/>
</dbReference>
<dbReference type="PANTHER" id="PTHR43190">
    <property type="entry name" value="N-ACETYL-D-GLUCOSAMINE KINASE"/>
    <property type="match status" value="1"/>
</dbReference>
<dbReference type="InterPro" id="IPR043129">
    <property type="entry name" value="ATPase_NBD"/>
</dbReference>
<protein>
    <submittedName>
        <fullName evidence="2">N-acetylglucosamine kinase</fullName>
    </submittedName>
</protein>
<dbReference type="CDD" id="cd24007">
    <property type="entry name" value="ASKHA_NBD_eukNAGK-like"/>
    <property type="match status" value="1"/>
</dbReference>
<evidence type="ECO:0000313" key="2">
    <source>
        <dbReference type="EMBL" id="HIQ63160.1"/>
    </source>
</evidence>